<gene>
    <name evidence="3" type="ORF">GCM10010978_18280</name>
</gene>
<sequence>MRKLKKTERILGLINVLKKFTDEENELKIREIMEHLQEEFGEDFEIHEMSVSRDLKELQQSRYIDLIVNSDGEGKPKYYSYKNRLFEIQELRLLMDAISSARFITKSEKEKMIAKIKQLTSIPLANNLVNEIYIDDYAIDEAKTVKYRIFSLHNAIQEKKVIRFIYGRYNIDKEFVLSNDGKPRVLHPYALIWKNDYYYLIGKYEKEGEMVHFRVDRMVDVEVTDETFELDPDFEISSYVRQLFHMFAGVEKTLKVRFHNRLINVIIDRFGKNISVKKDGEDFFIIETKAMISDGLVSWLLTWGNNAQVIEPPELVEKLKDESKKIYDLYHSEK</sequence>
<keyword evidence="4" id="KW-1185">Reference proteome</keyword>
<dbReference type="AlphaFoldDB" id="A0A8J2TL12"/>
<proteinExistence type="predicted"/>
<evidence type="ECO:0000259" key="2">
    <source>
        <dbReference type="Pfam" id="PF25583"/>
    </source>
</evidence>
<feature type="domain" description="WCX" evidence="2">
    <location>
        <begin position="253"/>
        <end position="326"/>
    </location>
</feature>
<protein>
    <recommendedName>
        <fullName evidence="5">WYL domain-containing protein</fullName>
    </recommendedName>
</protein>
<evidence type="ECO:0000313" key="3">
    <source>
        <dbReference type="EMBL" id="GFZ76961.1"/>
    </source>
</evidence>
<dbReference type="Pfam" id="PF25583">
    <property type="entry name" value="WCX"/>
    <property type="match status" value="1"/>
</dbReference>
<organism evidence="3 4">
    <name type="scientific">Compostibacillus humi</name>
    <dbReference type="NCBI Taxonomy" id="1245525"/>
    <lineage>
        <taxon>Bacteria</taxon>
        <taxon>Bacillati</taxon>
        <taxon>Bacillota</taxon>
        <taxon>Bacilli</taxon>
        <taxon>Bacillales</taxon>
        <taxon>Bacillaceae</taxon>
        <taxon>Compostibacillus</taxon>
    </lineage>
</organism>
<dbReference type="InterPro" id="IPR026881">
    <property type="entry name" value="WYL_dom"/>
</dbReference>
<dbReference type="Proteomes" id="UP000602050">
    <property type="component" value="Unassembled WGS sequence"/>
</dbReference>
<name>A0A8J2TL12_9BACI</name>
<accession>A0A8J2TL12</accession>
<dbReference type="PANTHER" id="PTHR34580:SF1">
    <property type="entry name" value="PROTEIN PAFC"/>
    <property type="match status" value="1"/>
</dbReference>
<comment type="caution">
    <text evidence="3">The sequence shown here is derived from an EMBL/GenBank/DDBJ whole genome shotgun (WGS) entry which is preliminary data.</text>
</comment>
<reference evidence="3" key="2">
    <citation type="submission" date="2020-09" db="EMBL/GenBank/DDBJ databases">
        <authorList>
            <person name="Sun Q."/>
            <person name="Zhou Y."/>
        </authorList>
    </citation>
    <scope>NUCLEOTIDE SEQUENCE</scope>
    <source>
        <strain evidence="3">CGMCC 1.12360</strain>
    </source>
</reference>
<feature type="domain" description="WYL" evidence="1">
    <location>
        <begin position="152"/>
        <end position="223"/>
    </location>
</feature>
<dbReference type="PANTHER" id="PTHR34580">
    <property type="match status" value="1"/>
</dbReference>
<evidence type="ECO:0000259" key="1">
    <source>
        <dbReference type="Pfam" id="PF13280"/>
    </source>
</evidence>
<dbReference type="InterPro" id="IPR051534">
    <property type="entry name" value="CBASS_pafABC_assoc_protein"/>
</dbReference>
<dbReference type="PROSITE" id="PS52050">
    <property type="entry name" value="WYL"/>
    <property type="match status" value="1"/>
</dbReference>
<dbReference type="InterPro" id="IPR057727">
    <property type="entry name" value="WCX_dom"/>
</dbReference>
<dbReference type="RefSeq" id="WP_188392094.1">
    <property type="nucleotide sequence ID" value="NZ_BMEV01000030.1"/>
</dbReference>
<evidence type="ECO:0008006" key="5">
    <source>
        <dbReference type="Google" id="ProtNLM"/>
    </source>
</evidence>
<reference evidence="3" key="1">
    <citation type="journal article" date="2014" name="Int. J. Syst. Evol. Microbiol.">
        <title>Complete genome sequence of Corynebacterium casei LMG S-19264T (=DSM 44701T), isolated from a smear-ripened cheese.</title>
        <authorList>
            <consortium name="US DOE Joint Genome Institute (JGI-PGF)"/>
            <person name="Walter F."/>
            <person name="Albersmeier A."/>
            <person name="Kalinowski J."/>
            <person name="Ruckert C."/>
        </authorList>
    </citation>
    <scope>NUCLEOTIDE SEQUENCE</scope>
    <source>
        <strain evidence="3">CGMCC 1.12360</strain>
    </source>
</reference>
<evidence type="ECO:0000313" key="4">
    <source>
        <dbReference type="Proteomes" id="UP000602050"/>
    </source>
</evidence>
<dbReference type="Pfam" id="PF13280">
    <property type="entry name" value="WYL"/>
    <property type="match status" value="1"/>
</dbReference>
<dbReference type="EMBL" id="BMEV01000030">
    <property type="protein sequence ID" value="GFZ76961.1"/>
    <property type="molecule type" value="Genomic_DNA"/>
</dbReference>